<organism evidence="6 7">
    <name type="scientific">Aurantiacibacter atlanticus</name>
    <dbReference type="NCBI Taxonomy" id="1648404"/>
    <lineage>
        <taxon>Bacteria</taxon>
        <taxon>Pseudomonadati</taxon>
        <taxon>Pseudomonadota</taxon>
        <taxon>Alphaproteobacteria</taxon>
        <taxon>Sphingomonadales</taxon>
        <taxon>Erythrobacteraceae</taxon>
        <taxon>Aurantiacibacter</taxon>
    </lineage>
</organism>
<dbReference type="EMBL" id="CP011310">
    <property type="protein sequence ID" value="AKQ42403.1"/>
    <property type="molecule type" value="Genomic_DNA"/>
</dbReference>
<dbReference type="Pfam" id="PF01124">
    <property type="entry name" value="MAPEG"/>
    <property type="match status" value="1"/>
</dbReference>
<evidence type="ECO:0000313" key="7">
    <source>
        <dbReference type="Proteomes" id="UP000059113"/>
    </source>
</evidence>
<keyword evidence="3 5" id="KW-1133">Transmembrane helix</keyword>
<dbReference type="PATRIC" id="fig|1648404.4.peg.2237"/>
<evidence type="ECO:0000256" key="4">
    <source>
        <dbReference type="ARBA" id="ARBA00023136"/>
    </source>
</evidence>
<comment type="subcellular location">
    <subcellularLocation>
        <location evidence="1">Membrane</location>
    </subcellularLocation>
</comment>
<feature type="transmembrane region" description="Helical" evidence="5">
    <location>
        <begin position="6"/>
        <end position="22"/>
    </location>
</feature>
<dbReference type="PANTHER" id="PTHR35814">
    <property type="match status" value="1"/>
</dbReference>
<dbReference type="KEGG" id="ery:CP97_10755"/>
<dbReference type="InterPro" id="IPR001129">
    <property type="entry name" value="Membr-assoc_MAPEG"/>
</dbReference>
<evidence type="ECO:0000256" key="5">
    <source>
        <dbReference type="SAM" id="Phobius"/>
    </source>
</evidence>
<accession>A0A0H4VYZ7</accession>
<keyword evidence="2 5" id="KW-0812">Transmembrane</keyword>
<reference evidence="7" key="2">
    <citation type="submission" date="2015-04" db="EMBL/GenBank/DDBJ databases">
        <title>The complete genome sequence of Erythrobacter sp. s21-N3.</title>
        <authorList>
            <person name="Zhuang L."/>
            <person name="Liu Y."/>
            <person name="Shao Z."/>
        </authorList>
    </citation>
    <scope>NUCLEOTIDE SEQUENCE [LARGE SCALE GENOMIC DNA]</scope>
    <source>
        <strain evidence="7">s21-N3</strain>
    </source>
</reference>
<evidence type="ECO:0000256" key="3">
    <source>
        <dbReference type="ARBA" id="ARBA00022989"/>
    </source>
</evidence>
<dbReference type="InterPro" id="IPR023352">
    <property type="entry name" value="MAPEG-like_dom_sf"/>
</dbReference>
<dbReference type="PANTHER" id="PTHR35814:SF1">
    <property type="entry name" value="GLUTATHIONE S-TRANSFERASE-RELATED"/>
    <property type="match status" value="1"/>
</dbReference>
<proteinExistence type="predicted"/>
<dbReference type="Proteomes" id="UP000059113">
    <property type="component" value="Chromosome"/>
</dbReference>
<evidence type="ECO:0000313" key="6">
    <source>
        <dbReference type="EMBL" id="AKQ42403.1"/>
    </source>
</evidence>
<keyword evidence="7" id="KW-1185">Reference proteome</keyword>
<keyword evidence="4 5" id="KW-0472">Membrane</keyword>
<dbReference type="OrthoDB" id="7619858at2"/>
<feature type="transmembrane region" description="Helical" evidence="5">
    <location>
        <begin position="75"/>
        <end position="94"/>
    </location>
</feature>
<dbReference type="GO" id="GO:0016020">
    <property type="term" value="C:membrane"/>
    <property type="evidence" value="ECO:0007669"/>
    <property type="project" value="UniProtKB-SubCell"/>
</dbReference>
<feature type="transmembrane region" description="Helical" evidence="5">
    <location>
        <begin position="106"/>
        <end position="129"/>
    </location>
</feature>
<sequence>MILPATTLLAIGAALLTIWHIVRIGQVRMSEKVLHGSGSSELLARRMRGQLNFVESTPFVIALAALIELAERGGVWLLVIAALFLAGRVVHGIGMDHDYPHKGRQLGTIVTALTLLVLAVAMSLIAFSII</sequence>
<dbReference type="AlphaFoldDB" id="A0A0H4VYZ7"/>
<name>A0A0H4VYZ7_9SPHN</name>
<gene>
    <name evidence="6" type="ORF">CP97_10755</name>
</gene>
<protein>
    <submittedName>
        <fullName evidence="6">Uncharacterized protein</fullName>
    </submittedName>
</protein>
<evidence type="ECO:0000256" key="1">
    <source>
        <dbReference type="ARBA" id="ARBA00004370"/>
    </source>
</evidence>
<dbReference type="Gene3D" id="1.20.120.550">
    <property type="entry name" value="Membrane associated eicosanoid/glutathione metabolism-like domain"/>
    <property type="match status" value="1"/>
</dbReference>
<reference evidence="6 7" key="1">
    <citation type="journal article" date="2015" name="Int. J. Syst. Evol. Microbiol.">
        <title>Erythrobacter atlanticus sp. nov., a bacterium from ocean sediment able to degrade polycyclic aromatic hydrocarbons.</title>
        <authorList>
            <person name="Zhuang L."/>
            <person name="Liu Y."/>
            <person name="Wang L."/>
            <person name="Wang W."/>
            <person name="Shao Z."/>
        </authorList>
    </citation>
    <scope>NUCLEOTIDE SEQUENCE [LARGE SCALE GENOMIC DNA]</scope>
    <source>
        <strain evidence="7">s21-N3</strain>
    </source>
</reference>
<dbReference type="SUPFAM" id="SSF161084">
    <property type="entry name" value="MAPEG domain-like"/>
    <property type="match status" value="1"/>
</dbReference>
<evidence type="ECO:0000256" key="2">
    <source>
        <dbReference type="ARBA" id="ARBA00022692"/>
    </source>
</evidence>
<dbReference type="RefSeq" id="WP_048885935.1">
    <property type="nucleotide sequence ID" value="NZ_CP011310.1"/>
</dbReference>
<dbReference type="STRING" id="1648404.CP97_10755"/>